<protein>
    <submittedName>
        <fullName evidence="1">Uncharacterized protein</fullName>
    </submittedName>
</protein>
<proteinExistence type="predicted"/>
<dbReference type="AlphaFoldDB" id="K1QH93"/>
<reference evidence="1" key="1">
    <citation type="journal article" date="2012" name="Nature">
        <title>The oyster genome reveals stress adaptation and complexity of shell formation.</title>
        <authorList>
            <person name="Zhang G."/>
            <person name="Fang X."/>
            <person name="Guo X."/>
            <person name="Li L."/>
            <person name="Luo R."/>
            <person name="Xu F."/>
            <person name="Yang P."/>
            <person name="Zhang L."/>
            <person name="Wang X."/>
            <person name="Qi H."/>
            <person name="Xiong Z."/>
            <person name="Que H."/>
            <person name="Xie Y."/>
            <person name="Holland P.W."/>
            <person name="Paps J."/>
            <person name="Zhu Y."/>
            <person name="Wu F."/>
            <person name="Chen Y."/>
            <person name="Wang J."/>
            <person name="Peng C."/>
            <person name="Meng J."/>
            <person name="Yang L."/>
            <person name="Liu J."/>
            <person name="Wen B."/>
            <person name="Zhang N."/>
            <person name="Huang Z."/>
            <person name="Zhu Q."/>
            <person name="Feng Y."/>
            <person name="Mount A."/>
            <person name="Hedgecock D."/>
            <person name="Xu Z."/>
            <person name="Liu Y."/>
            <person name="Domazet-Loso T."/>
            <person name="Du Y."/>
            <person name="Sun X."/>
            <person name="Zhang S."/>
            <person name="Liu B."/>
            <person name="Cheng P."/>
            <person name="Jiang X."/>
            <person name="Li J."/>
            <person name="Fan D."/>
            <person name="Wang W."/>
            <person name="Fu W."/>
            <person name="Wang T."/>
            <person name="Wang B."/>
            <person name="Zhang J."/>
            <person name="Peng Z."/>
            <person name="Li Y."/>
            <person name="Li N."/>
            <person name="Wang J."/>
            <person name="Chen M."/>
            <person name="He Y."/>
            <person name="Tan F."/>
            <person name="Song X."/>
            <person name="Zheng Q."/>
            <person name="Huang R."/>
            <person name="Yang H."/>
            <person name="Du X."/>
            <person name="Chen L."/>
            <person name="Yang M."/>
            <person name="Gaffney P.M."/>
            <person name="Wang S."/>
            <person name="Luo L."/>
            <person name="She Z."/>
            <person name="Ming Y."/>
            <person name="Huang W."/>
            <person name="Zhang S."/>
            <person name="Huang B."/>
            <person name="Zhang Y."/>
            <person name="Qu T."/>
            <person name="Ni P."/>
            <person name="Miao G."/>
            <person name="Wang J."/>
            <person name="Wang Q."/>
            <person name="Steinberg C.E."/>
            <person name="Wang H."/>
            <person name="Li N."/>
            <person name="Qian L."/>
            <person name="Zhang G."/>
            <person name="Li Y."/>
            <person name="Yang H."/>
            <person name="Liu X."/>
            <person name="Wang J."/>
            <person name="Yin Y."/>
            <person name="Wang J."/>
        </authorList>
    </citation>
    <scope>NUCLEOTIDE SEQUENCE [LARGE SCALE GENOMIC DNA]</scope>
    <source>
        <strain evidence="1">05x7-T-G4-1.051#20</strain>
    </source>
</reference>
<dbReference type="EMBL" id="JH815963">
    <property type="protein sequence ID" value="EKC30499.1"/>
    <property type="molecule type" value="Genomic_DNA"/>
</dbReference>
<dbReference type="HOGENOM" id="CLU_1166808_0_0_1"/>
<gene>
    <name evidence="1" type="ORF">CGI_10012670</name>
</gene>
<dbReference type="InParanoid" id="K1QH93"/>
<organism evidence="1">
    <name type="scientific">Magallana gigas</name>
    <name type="common">Pacific oyster</name>
    <name type="synonym">Crassostrea gigas</name>
    <dbReference type="NCBI Taxonomy" id="29159"/>
    <lineage>
        <taxon>Eukaryota</taxon>
        <taxon>Metazoa</taxon>
        <taxon>Spiralia</taxon>
        <taxon>Lophotrochozoa</taxon>
        <taxon>Mollusca</taxon>
        <taxon>Bivalvia</taxon>
        <taxon>Autobranchia</taxon>
        <taxon>Pteriomorphia</taxon>
        <taxon>Ostreida</taxon>
        <taxon>Ostreoidea</taxon>
        <taxon>Ostreidae</taxon>
        <taxon>Magallana</taxon>
    </lineage>
</organism>
<evidence type="ECO:0000313" key="1">
    <source>
        <dbReference type="EMBL" id="EKC30499.1"/>
    </source>
</evidence>
<sequence>MFAQIWVLSFGGIRLPLRADFPLTSREAWAMTTMDSKYFRYFVLLLGYFSCVNFTVTGTHQTYHNILRRINPFQRMCLCNRWTRRLQLDRMILELYPGLFNTQKSLRFMPVVKPVGEGSHVHGTGSYVGNTVGNLNGKPETQSCCGTNYAYEILNKTKESGRELRVVHFDHQYQFVPVGRCESTTPGQCGRGSCLQMYRHYWMLVWDDDLSHFPPVKFIPVEIPSHCECVNVGKGQKT</sequence>
<name>K1QH93_MAGGI</name>
<accession>K1QH93</accession>